<feature type="transmembrane region" description="Helical" evidence="7">
    <location>
        <begin position="319"/>
        <end position="340"/>
    </location>
</feature>
<dbReference type="InterPro" id="IPR036259">
    <property type="entry name" value="MFS_trans_sf"/>
</dbReference>
<dbReference type="GO" id="GO:0016020">
    <property type="term" value="C:membrane"/>
    <property type="evidence" value="ECO:0007669"/>
    <property type="project" value="UniProtKB-SubCell"/>
</dbReference>
<evidence type="ECO:0000256" key="5">
    <source>
        <dbReference type="ARBA" id="ARBA00023136"/>
    </source>
</evidence>
<protein>
    <submittedName>
        <fullName evidence="9">MFS multidrug transporter-like protein</fullName>
    </submittedName>
</protein>
<gene>
    <name evidence="9" type="ORF">BP6252_05982</name>
</gene>
<comment type="caution">
    <text evidence="9">The sequence shown here is derived from an EMBL/GenBank/DDBJ whole genome shotgun (WGS) entry which is preliminary data.</text>
</comment>
<dbReference type="Gene3D" id="1.20.1250.20">
    <property type="entry name" value="MFS general substrate transporter like domains"/>
    <property type="match status" value="1"/>
</dbReference>
<evidence type="ECO:0000256" key="4">
    <source>
        <dbReference type="ARBA" id="ARBA00022989"/>
    </source>
</evidence>
<feature type="transmembrane region" description="Helical" evidence="7">
    <location>
        <begin position="352"/>
        <end position="371"/>
    </location>
</feature>
<feature type="transmembrane region" description="Helical" evidence="7">
    <location>
        <begin position="383"/>
        <end position="401"/>
    </location>
</feature>
<name>A0A3D8RLL2_9HELO</name>
<proteinExistence type="predicted"/>
<evidence type="ECO:0000313" key="10">
    <source>
        <dbReference type="Proteomes" id="UP000256645"/>
    </source>
</evidence>
<sequence length="624" mass="66055">MSKASKSLPYLGTALSSNGRHLTAVFTEETSTDAALPGPVPGVRRRSNVSGNLPFRDAVALEDFEPLSQSASAVSGHGEAYAEAHDGHHPISRPKAARPGPATAIREVPSELNTSAFNTPVSTRPPSPVLGRPLTSAASREVGERAVVTPYPDVGTLSSWRGVMILIITCGAQLLDNVFMTGVNISLPAIQREFSVEAGDLQWLISAYTLTFGGFLLLAGVLADRHGRKFIFCAGMFWISAWTLANGFGTSFIQVAIFRALQGIGAAMTVPSSVGIISSYFVAKDRTTALSIYAASGAVGFCSGLIFGGFLTSSLGWRYLFRVSVIITGSLGILGLLLLPRDRLEGQSKPRLDILGAGLSTGGLILLSFVLSSGGVYGWSKAFIIVLLVTSVALLGLFTWVEKKVQNPIMPLSLWKIPNFAALWVSGFVTYGSYQIVIYYTVLIAQEVNGLSAGQTALRFLPMGAMGFACSLGMGSILERFDHPKVILLFGMALCIIAPIPSSLIKEGDINFWTHVLPTSLIIVAGVTIVYCSCTIILLGSVPMNVKSLCGGMINTAFQIGSGVGLALASAIVQAVQTNKGHGLIQQYSTGLWCCVGFASIGFFTSLFGIRKRDHLPAGISTIT</sequence>
<dbReference type="PANTHER" id="PTHR42718">
    <property type="entry name" value="MAJOR FACILITATOR SUPERFAMILY MULTIDRUG TRANSPORTER MFSC"/>
    <property type="match status" value="1"/>
</dbReference>
<evidence type="ECO:0000256" key="6">
    <source>
        <dbReference type="SAM" id="MobiDB-lite"/>
    </source>
</evidence>
<dbReference type="PROSITE" id="PS50850">
    <property type="entry name" value="MFS"/>
    <property type="match status" value="1"/>
</dbReference>
<feature type="region of interest" description="Disordered" evidence="6">
    <location>
        <begin position="30"/>
        <end position="50"/>
    </location>
</feature>
<evidence type="ECO:0000256" key="1">
    <source>
        <dbReference type="ARBA" id="ARBA00004141"/>
    </source>
</evidence>
<evidence type="ECO:0000313" key="9">
    <source>
        <dbReference type="EMBL" id="RDW74840.1"/>
    </source>
</evidence>
<feature type="transmembrane region" description="Helical" evidence="7">
    <location>
        <begin position="203"/>
        <end position="223"/>
    </location>
</feature>
<dbReference type="EMBL" id="PDLM01000006">
    <property type="protein sequence ID" value="RDW74840.1"/>
    <property type="molecule type" value="Genomic_DNA"/>
</dbReference>
<feature type="domain" description="Major facilitator superfamily (MFS) profile" evidence="8">
    <location>
        <begin position="165"/>
        <end position="614"/>
    </location>
</feature>
<comment type="subcellular location">
    <subcellularLocation>
        <location evidence="1">Membrane</location>
        <topology evidence="1">Multi-pass membrane protein</topology>
    </subcellularLocation>
</comment>
<evidence type="ECO:0000256" key="7">
    <source>
        <dbReference type="SAM" id="Phobius"/>
    </source>
</evidence>
<keyword evidence="4 7" id="KW-1133">Transmembrane helix</keyword>
<keyword evidence="10" id="KW-1185">Reference proteome</keyword>
<feature type="transmembrane region" description="Helical" evidence="7">
    <location>
        <begin position="290"/>
        <end position="313"/>
    </location>
</feature>
<feature type="transmembrane region" description="Helical" evidence="7">
    <location>
        <begin position="588"/>
        <end position="610"/>
    </location>
</feature>
<evidence type="ECO:0000259" key="8">
    <source>
        <dbReference type="PROSITE" id="PS50850"/>
    </source>
</evidence>
<dbReference type="GO" id="GO:0022857">
    <property type="term" value="F:transmembrane transporter activity"/>
    <property type="evidence" value="ECO:0007669"/>
    <property type="project" value="InterPro"/>
</dbReference>
<keyword evidence="5 7" id="KW-0472">Membrane</keyword>
<dbReference type="AlphaFoldDB" id="A0A3D8RLL2"/>
<feature type="transmembrane region" description="Helical" evidence="7">
    <location>
        <begin position="230"/>
        <end position="257"/>
    </location>
</feature>
<feature type="transmembrane region" description="Helical" evidence="7">
    <location>
        <begin position="486"/>
        <end position="505"/>
    </location>
</feature>
<dbReference type="OrthoDB" id="440755at2759"/>
<dbReference type="Gene3D" id="1.20.1720.10">
    <property type="entry name" value="Multidrug resistance protein D"/>
    <property type="match status" value="1"/>
</dbReference>
<dbReference type="Proteomes" id="UP000256645">
    <property type="component" value="Unassembled WGS sequence"/>
</dbReference>
<evidence type="ECO:0000256" key="3">
    <source>
        <dbReference type="ARBA" id="ARBA00022692"/>
    </source>
</evidence>
<feature type="transmembrane region" description="Helical" evidence="7">
    <location>
        <begin position="457"/>
        <end position="474"/>
    </location>
</feature>
<keyword evidence="2" id="KW-0813">Transport</keyword>
<keyword evidence="3 7" id="KW-0812">Transmembrane</keyword>
<feature type="transmembrane region" description="Helical" evidence="7">
    <location>
        <begin position="422"/>
        <end position="445"/>
    </location>
</feature>
<dbReference type="InterPro" id="IPR011701">
    <property type="entry name" value="MFS"/>
</dbReference>
<organism evidence="9 10">
    <name type="scientific">Coleophoma cylindrospora</name>
    <dbReference type="NCBI Taxonomy" id="1849047"/>
    <lineage>
        <taxon>Eukaryota</taxon>
        <taxon>Fungi</taxon>
        <taxon>Dikarya</taxon>
        <taxon>Ascomycota</taxon>
        <taxon>Pezizomycotina</taxon>
        <taxon>Leotiomycetes</taxon>
        <taxon>Helotiales</taxon>
        <taxon>Dermateaceae</taxon>
        <taxon>Coleophoma</taxon>
    </lineage>
</organism>
<feature type="transmembrane region" description="Helical" evidence="7">
    <location>
        <begin position="554"/>
        <end position="576"/>
    </location>
</feature>
<reference evidence="9 10" key="1">
    <citation type="journal article" date="2018" name="IMA Fungus">
        <title>IMA Genome-F 9: Draft genome sequence of Annulohypoxylon stygium, Aspergillus mulundensis, Berkeleyomyces basicola (syn. Thielaviopsis basicola), Ceratocystis smalleyi, two Cercospora beticola strains, Coleophoma cylindrospora, Fusarium fracticaudum, Phialophora cf. hyalina, and Morchella septimelata.</title>
        <authorList>
            <person name="Wingfield B.D."/>
            <person name="Bills G.F."/>
            <person name="Dong Y."/>
            <person name="Huang W."/>
            <person name="Nel W.J."/>
            <person name="Swalarsk-Parry B.S."/>
            <person name="Vaghefi N."/>
            <person name="Wilken P.M."/>
            <person name="An Z."/>
            <person name="de Beer Z.W."/>
            <person name="De Vos L."/>
            <person name="Chen L."/>
            <person name="Duong T.A."/>
            <person name="Gao Y."/>
            <person name="Hammerbacher A."/>
            <person name="Kikkert J.R."/>
            <person name="Li Y."/>
            <person name="Li H."/>
            <person name="Li K."/>
            <person name="Li Q."/>
            <person name="Liu X."/>
            <person name="Ma X."/>
            <person name="Naidoo K."/>
            <person name="Pethybridge S.J."/>
            <person name="Sun J."/>
            <person name="Steenkamp E.T."/>
            <person name="van der Nest M.A."/>
            <person name="van Wyk S."/>
            <person name="Wingfield M.J."/>
            <person name="Xiong C."/>
            <person name="Yue Q."/>
            <person name="Zhang X."/>
        </authorList>
    </citation>
    <scope>NUCLEOTIDE SEQUENCE [LARGE SCALE GENOMIC DNA]</scope>
    <source>
        <strain evidence="9 10">BP6252</strain>
    </source>
</reference>
<dbReference type="InterPro" id="IPR020846">
    <property type="entry name" value="MFS_dom"/>
</dbReference>
<accession>A0A3D8RLL2</accession>
<feature type="transmembrane region" description="Helical" evidence="7">
    <location>
        <begin position="517"/>
        <end position="542"/>
    </location>
</feature>
<feature type="transmembrane region" description="Helical" evidence="7">
    <location>
        <begin position="263"/>
        <end position="283"/>
    </location>
</feature>
<dbReference type="Pfam" id="PF07690">
    <property type="entry name" value="MFS_1"/>
    <property type="match status" value="1"/>
</dbReference>
<evidence type="ECO:0000256" key="2">
    <source>
        <dbReference type="ARBA" id="ARBA00022448"/>
    </source>
</evidence>
<dbReference type="SUPFAM" id="SSF103473">
    <property type="entry name" value="MFS general substrate transporter"/>
    <property type="match status" value="2"/>
</dbReference>
<dbReference type="PANTHER" id="PTHR42718:SF9">
    <property type="entry name" value="MAJOR FACILITATOR SUPERFAMILY MULTIDRUG TRANSPORTER MFSC"/>
    <property type="match status" value="1"/>
</dbReference>